<organism evidence="2 3">
    <name type="scientific">Colletotrichum incanum</name>
    <name type="common">Soybean anthracnose fungus</name>
    <dbReference type="NCBI Taxonomy" id="1573173"/>
    <lineage>
        <taxon>Eukaryota</taxon>
        <taxon>Fungi</taxon>
        <taxon>Dikarya</taxon>
        <taxon>Ascomycota</taxon>
        <taxon>Pezizomycotina</taxon>
        <taxon>Sordariomycetes</taxon>
        <taxon>Hypocreomycetidae</taxon>
        <taxon>Glomerellales</taxon>
        <taxon>Glomerellaceae</taxon>
        <taxon>Colletotrichum</taxon>
        <taxon>Colletotrichum spaethianum species complex</taxon>
    </lineage>
</organism>
<evidence type="ECO:0000313" key="3">
    <source>
        <dbReference type="Proteomes" id="UP000076584"/>
    </source>
</evidence>
<feature type="transmembrane region" description="Helical" evidence="1">
    <location>
        <begin position="46"/>
        <end position="70"/>
    </location>
</feature>
<accession>A0A166VB86</accession>
<keyword evidence="1" id="KW-1133">Transmembrane helix</keyword>
<comment type="caution">
    <text evidence="2">The sequence shown here is derived from an EMBL/GenBank/DDBJ whole genome shotgun (WGS) entry which is preliminary data.</text>
</comment>
<feature type="transmembrane region" description="Helical" evidence="1">
    <location>
        <begin position="138"/>
        <end position="161"/>
    </location>
</feature>
<gene>
    <name evidence="2" type="ORF">CI238_04400</name>
</gene>
<dbReference type="AlphaFoldDB" id="A0A166VB86"/>
<sequence length="303" mass="33825">MFPVDCAPIVVGLAVYQLLNQCLHRAVKRFNPDFYAKLELDRYNKLAPYFVFPLGILLTLFTTPICLIAYDETPSATDTFGLDRPITTNGKICLSSRTVLWISEMPLLRYSSEYVAHHLLSLGSLALVMVAKSPRRPIYLIYAGLVTELFSDAVALLRFHGRNATNSSTFRRAMLANVLSMISLRIMPVIAYTVVMPETRGYYACGIAFYCLYLARLTFLQLGTLGYHEMKLGRADTSAQSDKHSAKSKSASRLLSPNAGLFRRPMTLVVCIAVVITSLCLKDVEYFKSSLARPVTMSSWNST</sequence>
<name>A0A166VB86_COLIC</name>
<dbReference type="EMBL" id="LFIW01002328">
    <property type="protein sequence ID" value="KZL74388.1"/>
    <property type="molecule type" value="Genomic_DNA"/>
</dbReference>
<feature type="transmembrane region" description="Helical" evidence="1">
    <location>
        <begin position="173"/>
        <end position="195"/>
    </location>
</feature>
<proteinExistence type="predicted"/>
<evidence type="ECO:0008006" key="4">
    <source>
        <dbReference type="Google" id="ProtNLM"/>
    </source>
</evidence>
<keyword evidence="1" id="KW-0472">Membrane</keyword>
<keyword evidence="1" id="KW-0812">Transmembrane</keyword>
<keyword evidence="3" id="KW-1185">Reference proteome</keyword>
<evidence type="ECO:0000313" key="2">
    <source>
        <dbReference type="EMBL" id="KZL74388.1"/>
    </source>
</evidence>
<protein>
    <recommendedName>
        <fullName evidence="4">TLC domain-containing protein</fullName>
    </recommendedName>
</protein>
<feature type="transmembrane region" description="Helical" evidence="1">
    <location>
        <begin position="202"/>
        <end position="222"/>
    </location>
</feature>
<reference evidence="2 3" key="1">
    <citation type="submission" date="2015-06" db="EMBL/GenBank/DDBJ databases">
        <title>Survival trade-offs in plant roots during colonization by closely related pathogenic and mutualistic fungi.</title>
        <authorList>
            <person name="Hacquard S."/>
            <person name="Kracher B."/>
            <person name="Hiruma K."/>
            <person name="Weinman A."/>
            <person name="Muench P."/>
            <person name="Garrido Oter R."/>
            <person name="Ver Loren van Themaat E."/>
            <person name="Dallerey J.-F."/>
            <person name="Damm U."/>
            <person name="Henrissat B."/>
            <person name="Lespinet O."/>
            <person name="Thon M."/>
            <person name="Kemen E."/>
            <person name="McHardy A.C."/>
            <person name="Schulze-Lefert P."/>
            <person name="O'Connell R.J."/>
        </authorList>
    </citation>
    <scope>NUCLEOTIDE SEQUENCE [LARGE SCALE GENOMIC DNA]</scope>
    <source>
        <strain evidence="2 3">MAFF 238704</strain>
    </source>
</reference>
<dbReference type="Proteomes" id="UP000076584">
    <property type="component" value="Unassembled WGS sequence"/>
</dbReference>
<evidence type="ECO:0000256" key="1">
    <source>
        <dbReference type="SAM" id="Phobius"/>
    </source>
</evidence>
<feature type="transmembrane region" description="Helical" evidence="1">
    <location>
        <begin position="114"/>
        <end position="131"/>
    </location>
</feature>
<feature type="transmembrane region" description="Helical" evidence="1">
    <location>
        <begin position="262"/>
        <end position="281"/>
    </location>
</feature>
<dbReference type="STRING" id="1573173.A0A166VB86"/>